<feature type="transmembrane region" description="Helical" evidence="1">
    <location>
        <begin position="81"/>
        <end position="105"/>
    </location>
</feature>
<dbReference type="AlphaFoldDB" id="A0A7D6J8N0"/>
<evidence type="ECO:0000313" key="2">
    <source>
        <dbReference type="EMBL" id="QLO81938.1"/>
    </source>
</evidence>
<keyword evidence="1" id="KW-1133">Transmembrane helix</keyword>
<evidence type="ECO:0000256" key="1">
    <source>
        <dbReference type="SAM" id="Phobius"/>
    </source>
</evidence>
<keyword evidence="2" id="KW-0496">Mitochondrion</keyword>
<feature type="transmembrane region" description="Helical" evidence="1">
    <location>
        <begin position="6"/>
        <end position="23"/>
    </location>
</feature>
<gene>
    <name evidence="2" type="primary">ND6</name>
</gene>
<dbReference type="EMBL" id="MT649407">
    <property type="protein sequence ID" value="QLO81938.1"/>
    <property type="molecule type" value="Genomic_DNA"/>
</dbReference>
<protein>
    <submittedName>
        <fullName evidence="2">NADH dehydrogenase subunit 6</fullName>
    </submittedName>
</protein>
<reference evidence="2" key="1">
    <citation type="submission" date="2020-06" db="EMBL/GenBank/DDBJ databases">
        <title>the complete mitochondrial genome of Leptopilina syphax.</title>
        <authorList>
            <person name="Zhang Q."/>
            <person name="Zhang X."/>
        </authorList>
    </citation>
    <scope>NUCLEOTIDE SEQUENCE</scope>
</reference>
<sequence length="179" mass="21081">MMYNFYLILIFIIILILVSLVSIEESHPMMMGVAMFIVTMMVILVMSIINKMSVYSMIFYMVMIGGILILFLYFNSFATDGVIIISYFDLLNTLYKFFTLCLIYVTMSKMDYFKSLISGNDSISEMKNFVLESNFNSFKLIYIKFDLMMIFILLYLLYLLVMVVKILFLFKPKAMRQML</sequence>
<feature type="transmembrane region" description="Helical" evidence="1">
    <location>
        <begin position="147"/>
        <end position="170"/>
    </location>
</feature>
<keyword evidence="1" id="KW-0472">Membrane</keyword>
<geneLocation type="mitochondrion" evidence="2"/>
<feature type="transmembrane region" description="Helical" evidence="1">
    <location>
        <begin position="55"/>
        <end position="74"/>
    </location>
</feature>
<name>A0A7D6J8N0_9HYME</name>
<proteinExistence type="predicted"/>
<feature type="transmembrane region" description="Helical" evidence="1">
    <location>
        <begin position="30"/>
        <end position="49"/>
    </location>
</feature>
<accession>A0A7D6J8N0</accession>
<organism evidence="2">
    <name type="scientific">Leptopilina syphax</name>
    <dbReference type="NCBI Taxonomy" id="2755057"/>
    <lineage>
        <taxon>Eukaryota</taxon>
        <taxon>Metazoa</taxon>
        <taxon>Ecdysozoa</taxon>
        <taxon>Arthropoda</taxon>
        <taxon>Hexapoda</taxon>
        <taxon>Insecta</taxon>
        <taxon>Pterygota</taxon>
        <taxon>Neoptera</taxon>
        <taxon>Endopterygota</taxon>
        <taxon>Hymenoptera</taxon>
        <taxon>Apocrita</taxon>
        <taxon>Proctotrupomorpha</taxon>
        <taxon>Cynipoidea</taxon>
        <taxon>Figitidae</taxon>
        <taxon>Eucoilinae</taxon>
        <taxon>Leptopilina</taxon>
    </lineage>
</organism>
<keyword evidence="1" id="KW-0812">Transmembrane</keyword>